<proteinExistence type="predicted"/>
<protein>
    <submittedName>
        <fullName evidence="1">Uncharacterized protein</fullName>
    </submittedName>
</protein>
<organism evidence="1 2">
    <name type="scientific">Steinernema carpocapsae</name>
    <name type="common">Entomopathogenic nematode</name>
    <dbReference type="NCBI Taxonomy" id="34508"/>
    <lineage>
        <taxon>Eukaryota</taxon>
        <taxon>Metazoa</taxon>
        <taxon>Ecdysozoa</taxon>
        <taxon>Nematoda</taxon>
        <taxon>Chromadorea</taxon>
        <taxon>Rhabditida</taxon>
        <taxon>Tylenchina</taxon>
        <taxon>Panagrolaimomorpha</taxon>
        <taxon>Strongyloidoidea</taxon>
        <taxon>Steinernematidae</taxon>
        <taxon>Steinernema</taxon>
    </lineage>
</organism>
<dbReference type="Proteomes" id="UP000298663">
    <property type="component" value="Unassembled WGS sequence"/>
</dbReference>
<reference evidence="1 2" key="2">
    <citation type="journal article" date="2019" name="G3 (Bethesda)">
        <title>Hybrid Assembly of the Genome of the Entomopathogenic Nematode Steinernema carpocapsae Identifies the X-Chromosome.</title>
        <authorList>
            <person name="Serra L."/>
            <person name="Macchietto M."/>
            <person name="Macias-Munoz A."/>
            <person name="McGill C.J."/>
            <person name="Rodriguez I.M."/>
            <person name="Rodriguez B."/>
            <person name="Murad R."/>
            <person name="Mortazavi A."/>
        </authorList>
    </citation>
    <scope>NUCLEOTIDE SEQUENCE [LARGE SCALE GENOMIC DNA]</scope>
    <source>
        <strain evidence="1 2">ALL</strain>
    </source>
</reference>
<name>A0A4U5LXS1_STECR</name>
<gene>
    <name evidence="1" type="ORF">L596_028184</name>
</gene>
<keyword evidence="2" id="KW-1185">Reference proteome</keyword>
<evidence type="ECO:0000313" key="2">
    <source>
        <dbReference type="Proteomes" id="UP000298663"/>
    </source>
</evidence>
<evidence type="ECO:0000313" key="1">
    <source>
        <dbReference type="EMBL" id="TKR61012.1"/>
    </source>
</evidence>
<reference evidence="1 2" key="1">
    <citation type="journal article" date="2015" name="Genome Biol.">
        <title>Comparative genomics of Steinernema reveals deeply conserved gene regulatory networks.</title>
        <authorList>
            <person name="Dillman A.R."/>
            <person name="Macchietto M."/>
            <person name="Porter C.F."/>
            <person name="Rogers A."/>
            <person name="Williams B."/>
            <person name="Antoshechkin I."/>
            <person name="Lee M.M."/>
            <person name="Goodwin Z."/>
            <person name="Lu X."/>
            <person name="Lewis E.E."/>
            <person name="Goodrich-Blair H."/>
            <person name="Stock S.P."/>
            <person name="Adams B.J."/>
            <person name="Sternberg P.W."/>
            <person name="Mortazavi A."/>
        </authorList>
    </citation>
    <scope>NUCLEOTIDE SEQUENCE [LARGE SCALE GENOMIC DNA]</scope>
    <source>
        <strain evidence="1 2">ALL</strain>
    </source>
</reference>
<dbReference type="AlphaFoldDB" id="A0A4U5LXS1"/>
<dbReference type="EMBL" id="AZBU02000011">
    <property type="protein sequence ID" value="TKR61012.1"/>
    <property type="molecule type" value="Genomic_DNA"/>
</dbReference>
<sequence>MDLCNFRVKRRRLRREEAGNSRKTLHPSPLVLPPSFRRKRRRRVFRIKTEAFERRWRQRHNDGQEDFYHLLSASSHSIPKRMKCT</sequence>
<comment type="caution">
    <text evidence="1">The sequence shown here is derived from an EMBL/GenBank/DDBJ whole genome shotgun (WGS) entry which is preliminary data.</text>
</comment>
<accession>A0A4U5LXS1</accession>